<sequence length="562" mass="63236">MRGAEEKSEVGHGEPTKILVVDDEEIVLKFACDALRSQGHLVKGALSAPEALKRIKEEKYDFILTDIKMPEMDGVELIKAVHEINPTIGALFMTGYASLDTAKEAIQEGAYDYILKPFDLHEIRSAVADAIRKRRKVREDARGEELSRLSDLHKILYTAGDKKGLLRWSLGFAIMQCNLNVGSIIFWNEKTSELELFLCQDLSKNLFQETKIAVDEEKIRKWLLMEDVLQTKNPQEHPILSQLQDLPSFAPIINTIFQEGYEVISIPIRKGGRTYGLLSLKGPSPQMRVSEADLKLLTIIAIQTAISIENLSLLEESRRSYQELEKLQEQMIGLESMAAKGRASAEIGHELNNYLTVILGNFQLFSRSMDKGDLASLRKYVSVIGANLEKTGKFVDGLLDFSRLKSEKTECNINELIEKTFLFVSPQNRFKNINFKKELKEEIQPVVVDSGQIQQVLYNLLNNAADAMGKRTGEGGTITIGTDYDKIEKMVHIWVKDTGYGMSEKVMKGIFKDGFTTKKLGHGIGLSICKKIIDNHKGDIEVESKLNQGTTFRVKLPCHPRP</sequence>
<dbReference type="Pfam" id="PF00512">
    <property type="entry name" value="HisKA"/>
    <property type="match status" value="1"/>
</dbReference>
<evidence type="ECO:0000256" key="7">
    <source>
        <dbReference type="PROSITE-ProRule" id="PRU00169"/>
    </source>
</evidence>
<dbReference type="EMBL" id="LIZX01000250">
    <property type="protein sequence ID" value="KPJ62967.1"/>
    <property type="molecule type" value="Genomic_DNA"/>
</dbReference>
<dbReference type="PANTHER" id="PTHR43547:SF2">
    <property type="entry name" value="HYBRID SIGNAL TRANSDUCTION HISTIDINE KINASE C"/>
    <property type="match status" value="1"/>
</dbReference>
<dbReference type="InterPro" id="IPR005467">
    <property type="entry name" value="His_kinase_dom"/>
</dbReference>
<comment type="caution">
    <text evidence="10">The sequence shown here is derived from an EMBL/GenBank/DDBJ whole genome shotgun (WGS) entry which is preliminary data.</text>
</comment>
<organism evidence="10 11">
    <name type="scientific">candidate division WOR-1 bacterium DG_54_3</name>
    <dbReference type="NCBI Taxonomy" id="1703775"/>
    <lineage>
        <taxon>Bacteria</taxon>
        <taxon>Bacillati</taxon>
        <taxon>Saganbacteria</taxon>
    </lineage>
</organism>
<dbReference type="SUPFAM" id="SSF55874">
    <property type="entry name" value="ATPase domain of HSP90 chaperone/DNA topoisomerase II/histidine kinase"/>
    <property type="match status" value="1"/>
</dbReference>
<evidence type="ECO:0000313" key="11">
    <source>
        <dbReference type="Proteomes" id="UP000051861"/>
    </source>
</evidence>
<feature type="modified residue" description="4-aspartylphosphate" evidence="7">
    <location>
        <position position="66"/>
    </location>
</feature>
<dbReference type="Gene3D" id="3.30.450.40">
    <property type="match status" value="1"/>
</dbReference>
<dbReference type="SMART" id="SM00388">
    <property type="entry name" value="HisKA"/>
    <property type="match status" value="1"/>
</dbReference>
<dbReference type="CDD" id="cd00082">
    <property type="entry name" value="HisKA"/>
    <property type="match status" value="1"/>
</dbReference>
<dbReference type="InterPro" id="IPR036097">
    <property type="entry name" value="HisK_dim/P_sf"/>
</dbReference>
<evidence type="ECO:0000256" key="1">
    <source>
        <dbReference type="ARBA" id="ARBA00000085"/>
    </source>
</evidence>
<comment type="catalytic activity">
    <reaction evidence="1">
        <text>ATP + protein L-histidine = ADP + protein N-phospho-L-histidine.</text>
        <dbReference type="EC" id="2.7.13.3"/>
    </reaction>
</comment>
<feature type="domain" description="Response regulatory" evidence="9">
    <location>
        <begin position="17"/>
        <end position="131"/>
    </location>
</feature>
<dbReference type="InterPro" id="IPR003018">
    <property type="entry name" value="GAF"/>
</dbReference>
<evidence type="ECO:0000313" key="10">
    <source>
        <dbReference type="EMBL" id="KPJ62967.1"/>
    </source>
</evidence>
<accession>A0A0S7XKJ9</accession>
<dbReference type="Gene3D" id="3.40.50.2300">
    <property type="match status" value="1"/>
</dbReference>
<name>A0A0S7XKJ9_UNCSA</name>
<dbReference type="InterPro" id="IPR003594">
    <property type="entry name" value="HATPase_dom"/>
</dbReference>
<keyword evidence="3 7" id="KW-0597">Phosphoprotein</keyword>
<evidence type="ECO:0000256" key="4">
    <source>
        <dbReference type="ARBA" id="ARBA00022679"/>
    </source>
</evidence>
<dbReference type="PRINTS" id="PR00344">
    <property type="entry name" value="BCTRLSENSOR"/>
</dbReference>
<dbReference type="PROSITE" id="PS50109">
    <property type="entry name" value="HIS_KIN"/>
    <property type="match status" value="1"/>
</dbReference>
<dbReference type="CDD" id="cd17536">
    <property type="entry name" value="REC_YesN-like"/>
    <property type="match status" value="1"/>
</dbReference>
<evidence type="ECO:0000256" key="6">
    <source>
        <dbReference type="ARBA" id="ARBA00023012"/>
    </source>
</evidence>
<dbReference type="Pfam" id="PF02518">
    <property type="entry name" value="HATPase_c"/>
    <property type="match status" value="1"/>
</dbReference>
<dbReference type="SUPFAM" id="SSF52172">
    <property type="entry name" value="CheY-like"/>
    <property type="match status" value="1"/>
</dbReference>
<dbReference type="InterPro" id="IPR003661">
    <property type="entry name" value="HisK_dim/P_dom"/>
</dbReference>
<evidence type="ECO:0000259" key="9">
    <source>
        <dbReference type="PROSITE" id="PS50110"/>
    </source>
</evidence>
<evidence type="ECO:0000256" key="5">
    <source>
        <dbReference type="ARBA" id="ARBA00022777"/>
    </source>
</evidence>
<protein>
    <recommendedName>
        <fullName evidence="2">histidine kinase</fullName>
        <ecNumber evidence="2">2.7.13.3</ecNumber>
    </recommendedName>
</protein>
<dbReference type="InterPro" id="IPR036890">
    <property type="entry name" value="HATPase_C_sf"/>
</dbReference>
<evidence type="ECO:0000256" key="3">
    <source>
        <dbReference type="ARBA" id="ARBA00022553"/>
    </source>
</evidence>
<dbReference type="PROSITE" id="PS50110">
    <property type="entry name" value="RESPONSE_REGULATORY"/>
    <property type="match status" value="1"/>
</dbReference>
<proteinExistence type="predicted"/>
<evidence type="ECO:0000256" key="2">
    <source>
        <dbReference type="ARBA" id="ARBA00012438"/>
    </source>
</evidence>
<keyword evidence="4" id="KW-0808">Transferase</keyword>
<dbReference type="Pfam" id="PF01590">
    <property type="entry name" value="GAF"/>
    <property type="match status" value="1"/>
</dbReference>
<dbReference type="Gene3D" id="3.30.565.10">
    <property type="entry name" value="Histidine kinase-like ATPase, C-terminal domain"/>
    <property type="match status" value="1"/>
</dbReference>
<dbReference type="GO" id="GO:0000155">
    <property type="term" value="F:phosphorelay sensor kinase activity"/>
    <property type="evidence" value="ECO:0007669"/>
    <property type="project" value="InterPro"/>
</dbReference>
<dbReference type="EC" id="2.7.13.3" evidence="2"/>
<dbReference type="SMART" id="SM00448">
    <property type="entry name" value="REC"/>
    <property type="match status" value="1"/>
</dbReference>
<dbReference type="AlphaFoldDB" id="A0A0S7XKJ9"/>
<dbReference type="InterPro" id="IPR001789">
    <property type="entry name" value="Sig_transdc_resp-reg_receiver"/>
</dbReference>
<dbReference type="PANTHER" id="PTHR43547">
    <property type="entry name" value="TWO-COMPONENT HISTIDINE KINASE"/>
    <property type="match status" value="1"/>
</dbReference>
<dbReference type="Proteomes" id="UP000051861">
    <property type="component" value="Unassembled WGS sequence"/>
</dbReference>
<dbReference type="Pfam" id="PF00072">
    <property type="entry name" value="Response_reg"/>
    <property type="match status" value="1"/>
</dbReference>
<keyword evidence="6" id="KW-0902">Two-component regulatory system</keyword>
<dbReference type="SMART" id="SM00387">
    <property type="entry name" value="HATPase_c"/>
    <property type="match status" value="1"/>
</dbReference>
<evidence type="ECO:0000259" key="8">
    <source>
        <dbReference type="PROSITE" id="PS50109"/>
    </source>
</evidence>
<gene>
    <name evidence="10" type="ORF">AMJ44_14920</name>
</gene>
<dbReference type="PATRIC" id="fig|1703775.3.peg.2694"/>
<dbReference type="InterPro" id="IPR011006">
    <property type="entry name" value="CheY-like_superfamily"/>
</dbReference>
<dbReference type="Gene3D" id="1.10.287.130">
    <property type="match status" value="1"/>
</dbReference>
<reference evidence="10 11" key="1">
    <citation type="journal article" date="2015" name="Microbiome">
        <title>Genomic resolution of linkages in carbon, nitrogen, and sulfur cycling among widespread estuary sediment bacteria.</title>
        <authorList>
            <person name="Baker B.J."/>
            <person name="Lazar C.S."/>
            <person name="Teske A.P."/>
            <person name="Dick G.J."/>
        </authorList>
    </citation>
    <scope>NUCLEOTIDE SEQUENCE [LARGE SCALE GENOMIC DNA]</scope>
    <source>
        <strain evidence="10">DG_54_3</strain>
    </source>
</reference>
<dbReference type="SUPFAM" id="SSF47384">
    <property type="entry name" value="Homodimeric domain of signal transducing histidine kinase"/>
    <property type="match status" value="1"/>
</dbReference>
<dbReference type="InterPro" id="IPR029016">
    <property type="entry name" value="GAF-like_dom_sf"/>
</dbReference>
<dbReference type="SUPFAM" id="SSF55781">
    <property type="entry name" value="GAF domain-like"/>
    <property type="match status" value="1"/>
</dbReference>
<dbReference type="InterPro" id="IPR004358">
    <property type="entry name" value="Sig_transdc_His_kin-like_C"/>
</dbReference>
<feature type="domain" description="Histidine kinase" evidence="8">
    <location>
        <begin position="346"/>
        <end position="560"/>
    </location>
</feature>
<keyword evidence="5" id="KW-0418">Kinase</keyword>